<feature type="chain" id="PRO_5038123594" description="Type 4 fimbrial biogenesis protein PilX N-terminal domain-containing protein" evidence="1">
    <location>
        <begin position="28"/>
        <end position="225"/>
    </location>
</feature>
<keyword evidence="3" id="KW-1185">Reference proteome</keyword>
<gene>
    <name evidence="2" type="ORF">H8Z83_13080</name>
</gene>
<proteinExistence type="predicted"/>
<evidence type="ECO:0000256" key="1">
    <source>
        <dbReference type="SAM" id="SignalP"/>
    </source>
</evidence>
<evidence type="ECO:0000313" key="3">
    <source>
        <dbReference type="Proteomes" id="UP000620327"/>
    </source>
</evidence>
<evidence type="ECO:0000313" key="2">
    <source>
        <dbReference type="EMBL" id="MBC5771239.1"/>
    </source>
</evidence>
<name>A0A923ML70_9FIRM</name>
<dbReference type="AlphaFoldDB" id="A0A923ML70"/>
<dbReference type="Proteomes" id="UP000620327">
    <property type="component" value="Unassembled WGS sequence"/>
</dbReference>
<organism evidence="2 3">
    <name type="scientific">Dysosmobacter segnis</name>
    <dbReference type="NCBI Taxonomy" id="2763042"/>
    <lineage>
        <taxon>Bacteria</taxon>
        <taxon>Bacillati</taxon>
        <taxon>Bacillota</taxon>
        <taxon>Clostridia</taxon>
        <taxon>Eubacteriales</taxon>
        <taxon>Oscillospiraceae</taxon>
        <taxon>Dysosmobacter</taxon>
    </lineage>
</organism>
<reference evidence="2" key="1">
    <citation type="submission" date="2020-08" db="EMBL/GenBank/DDBJ databases">
        <title>Genome public.</title>
        <authorList>
            <person name="Liu C."/>
            <person name="Sun Q."/>
        </authorList>
    </citation>
    <scope>NUCLEOTIDE SEQUENCE</scope>
    <source>
        <strain evidence="2">BX15</strain>
    </source>
</reference>
<protein>
    <recommendedName>
        <fullName evidence="4">Type 4 fimbrial biogenesis protein PilX N-terminal domain-containing protein</fullName>
    </recommendedName>
</protein>
<comment type="caution">
    <text evidence="2">The sequence shown here is derived from an EMBL/GenBank/DDBJ whole genome shotgun (WGS) entry which is preliminary data.</text>
</comment>
<dbReference type="RefSeq" id="WP_187015455.1">
    <property type="nucleotide sequence ID" value="NZ_JACOQI010000014.1"/>
</dbReference>
<feature type="signal peptide" evidence="1">
    <location>
        <begin position="1"/>
        <end position="27"/>
    </location>
</feature>
<keyword evidence="1" id="KW-0732">Signal</keyword>
<accession>A0A923ML70</accession>
<sequence length="225" mass="24619">MKKLKNNSGATILMALLLILLAMAVGAAILTAAVSAAHHMKSDREAQQNYLTVSSAAELIRDSIAGDSYERIMTETHTALKDAEGNITGYTVSRKAKVTDPPKGIMGEWLSACIENGNDNNEYASLKAFNDTIEVNLKINDDTSLRTVKAAFSAQKDGKIQVQLYLKPEEGKTDDCRMTLTMQGTLTKAEESESYSSEDVDSYIYKTTVKWEPQRITKGIEVTGP</sequence>
<evidence type="ECO:0008006" key="4">
    <source>
        <dbReference type="Google" id="ProtNLM"/>
    </source>
</evidence>
<dbReference type="EMBL" id="JACOQI010000014">
    <property type="protein sequence ID" value="MBC5771239.1"/>
    <property type="molecule type" value="Genomic_DNA"/>
</dbReference>